<reference evidence="1 2" key="1">
    <citation type="submission" date="2018-08" db="EMBL/GenBank/DDBJ databases">
        <title>Recombination of ecologically and evolutionarily significant loci maintains genetic cohesion in the Pseudomonas syringae species complex.</title>
        <authorList>
            <person name="Dillon M."/>
            <person name="Thakur S."/>
            <person name="Almeida R.N.D."/>
            <person name="Weir B.S."/>
            <person name="Guttman D.S."/>
        </authorList>
    </citation>
    <scope>NUCLEOTIDE SEQUENCE [LARGE SCALE GENOMIC DNA]</scope>
    <source>
        <strain evidence="1 2">88_10</strain>
    </source>
</reference>
<gene>
    <name evidence="1" type="ORF">APX70_07158</name>
</gene>
<accession>A0A3M2ZRZ8</accession>
<protein>
    <submittedName>
        <fullName evidence="1">GntR family transcriptional regulator</fullName>
    </submittedName>
</protein>
<dbReference type="EMBL" id="RBNL01001343">
    <property type="protein sequence ID" value="RML90698.1"/>
    <property type="molecule type" value="Genomic_DNA"/>
</dbReference>
<name>A0A3M2ZRZ8_PSEYM</name>
<proteinExistence type="predicted"/>
<dbReference type="Proteomes" id="UP000282378">
    <property type="component" value="Unassembled WGS sequence"/>
</dbReference>
<sequence>MRLAFGLLNNPELLHSPYLDMNAAVLGCLDAGKTDEATRMLEDYLVQSERTILAAFQRNRTGSQT</sequence>
<evidence type="ECO:0000313" key="2">
    <source>
        <dbReference type="Proteomes" id="UP000282378"/>
    </source>
</evidence>
<feature type="non-terminal residue" evidence="1">
    <location>
        <position position="65"/>
    </location>
</feature>
<evidence type="ECO:0000313" key="1">
    <source>
        <dbReference type="EMBL" id="RML90698.1"/>
    </source>
</evidence>
<dbReference type="AlphaFoldDB" id="A0A3M2ZRZ8"/>
<organism evidence="1 2">
    <name type="scientific">Pseudomonas syringae pv. maculicola</name>
    <dbReference type="NCBI Taxonomy" id="59511"/>
    <lineage>
        <taxon>Bacteria</taxon>
        <taxon>Pseudomonadati</taxon>
        <taxon>Pseudomonadota</taxon>
        <taxon>Gammaproteobacteria</taxon>
        <taxon>Pseudomonadales</taxon>
        <taxon>Pseudomonadaceae</taxon>
        <taxon>Pseudomonas</taxon>
    </lineage>
</organism>
<comment type="caution">
    <text evidence="1">The sequence shown here is derived from an EMBL/GenBank/DDBJ whole genome shotgun (WGS) entry which is preliminary data.</text>
</comment>